<dbReference type="RefSeq" id="WP_021207438.1">
    <property type="nucleotide sequence ID" value="NZ_CP073105.1"/>
</dbReference>
<evidence type="ECO:0000313" key="2">
    <source>
        <dbReference type="EMBL" id="PNG08266.1"/>
    </source>
</evidence>
<keyword evidence="1" id="KW-1133">Transmembrane helix</keyword>
<dbReference type="InterPro" id="IPR009937">
    <property type="entry name" value="Phage_holin_3_6"/>
</dbReference>
<feature type="transmembrane region" description="Helical" evidence="1">
    <location>
        <begin position="46"/>
        <end position="72"/>
    </location>
</feature>
<dbReference type="Proteomes" id="UP000235897">
    <property type="component" value="Unassembled WGS sequence"/>
</dbReference>
<protein>
    <recommendedName>
        <fullName evidence="4">Phage holin family protein</fullName>
    </recommendedName>
</protein>
<feature type="transmembrane region" description="Helical" evidence="1">
    <location>
        <begin position="78"/>
        <end position="96"/>
    </location>
</feature>
<gene>
    <name evidence="2" type="ORF">CXL00_04280</name>
</gene>
<dbReference type="AlphaFoldDB" id="A0A2N8T0K5"/>
<evidence type="ECO:0000256" key="1">
    <source>
        <dbReference type="SAM" id="Phobius"/>
    </source>
</evidence>
<sequence length="126" mass="13596">METKHNDEAPAPSIKKMGGALAGLVQGHLELIGIEIQEERTRVFKLFLLASISLILGLLILVGLSAAIVIAFWDSNPIAAILILCALYAIALVICISRATHLAKESASPFQATVEELARNRERLLP</sequence>
<dbReference type="EMBL" id="POUW01000001">
    <property type="protein sequence ID" value="PNG08266.1"/>
    <property type="molecule type" value="Genomic_DNA"/>
</dbReference>
<keyword evidence="1" id="KW-0472">Membrane</keyword>
<keyword evidence="1" id="KW-0812">Transmembrane</keyword>
<evidence type="ECO:0000313" key="3">
    <source>
        <dbReference type="Proteomes" id="UP000235897"/>
    </source>
</evidence>
<accession>A0A2N8T0K5</accession>
<name>A0A2N8T0K5_STUST</name>
<dbReference type="OrthoDB" id="6920233at2"/>
<comment type="caution">
    <text evidence="2">The sequence shown here is derived from an EMBL/GenBank/DDBJ whole genome shotgun (WGS) entry which is preliminary data.</text>
</comment>
<organism evidence="2 3">
    <name type="scientific">Stutzerimonas stutzeri</name>
    <name type="common">Pseudomonas stutzeri</name>
    <dbReference type="NCBI Taxonomy" id="316"/>
    <lineage>
        <taxon>Bacteria</taxon>
        <taxon>Pseudomonadati</taxon>
        <taxon>Pseudomonadota</taxon>
        <taxon>Gammaproteobacteria</taxon>
        <taxon>Pseudomonadales</taxon>
        <taxon>Pseudomonadaceae</taxon>
        <taxon>Stutzerimonas</taxon>
    </lineage>
</organism>
<proteinExistence type="predicted"/>
<dbReference type="Pfam" id="PF07332">
    <property type="entry name" value="Phage_holin_3_6"/>
    <property type="match status" value="1"/>
</dbReference>
<reference evidence="2 3" key="1">
    <citation type="submission" date="2018-01" db="EMBL/GenBank/DDBJ databases">
        <title>Denitrification phenotypes of diverse strains of Pseudomonas stutzeri.</title>
        <authorList>
            <person name="Milligan D.A."/>
            <person name="Bergaust L."/>
            <person name="Bakken L.R."/>
            <person name="Frostegard A."/>
        </authorList>
    </citation>
    <scope>NUCLEOTIDE SEQUENCE [LARGE SCALE GENOMIC DNA]</scope>
    <source>
        <strain evidence="2 3">28a3</strain>
    </source>
</reference>
<evidence type="ECO:0008006" key="4">
    <source>
        <dbReference type="Google" id="ProtNLM"/>
    </source>
</evidence>